<dbReference type="Proteomes" id="UP000247551">
    <property type="component" value="Unassembled WGS sequence"/>
</dbReference>
<dbReference type="NCBIfam" id="TIGR00229">
    <property type="entry name" value="sensory_box"/>
    <property type="match status" value="1"/>
</dbReference>
<dbReference type="EMBL" id="QKLW01000001">
    <property type="protein sequence ID" value="PYF84548.1"/>
    <property type="molecule type" value="Genomic_DNA"/>
</dbReference>
<dbReference type="AlphaFoldDB" id="A0A318VAK5"/>
<dbReference type="InterPro" id="IPR035965">
    <property type="entry name" value="PAS-like_dom_sf"/>
</dbReference>
<dbReference type="PANTHER" id="PTHR45138">
    <property type="entry name" value="REGULATORY COMPONENTS OF SENSORY TRANSDUCTION SYSTEM"/>
    <property type="match status" value="1"/>
</dbReference>
<dbReference type="Pfam" id="PF08448">
    <property type="entry name" value="PAS_4"/>
    <property type="match status" value="1"/>
</dbReference>
<dbReference type="GO" id="GO:0005886">
    <property type="term" value="C:plasma membrane"/>
    <property type="evidence" value="ECO:0007669"/>
    <property type="project" value="TreeGrafter"/>
</dbReference>
<dbReference type="PROSITE" id="PS50887">
    <property type="entry name" value="GGDEF"/>
    <property type="match status" value="1"/>
</dbReference>
<dbReference type="GO" id="GO:1902201">
    <property type="term" value="P:negative regulation of bacterial-type flagellum-dependent cell motility"/>
    <property type="evidence" value="ECO:0007669"/>
    <property type="project" value="TreeGrafter"/>
</dbReference>
<feature type="domain" description="GGDEF" evidence="4">
    <location>
        <begin position="169"/>
        <end position="306"/>
    </location>
</feature>
<comment type="caution">
    <text evidence="5">The sequence shown here is derived from an EMBL/GenBank/DDBJ whole genome shotgun (WGS) entry which is preliminary data.</text>
</comment>
<dbReference type="SUPFAM" id="SSF55785">
    <property type="entry name" value="PYP-like sensor domain (PAS domain)"/>
    <property type="match status" value="1"/>
</dbReference>
<accession>A0A318VAK5</accession>
<keyword evidence="6" id="KW-1185">Reference proteome</keyword>
<dbReference type="SUPFAM" id="SSF55073">
    <property type="entry name" value="Nucleotide cyclase"/>
    <property type="match status" value="1"/>
</dbReference>
<evidence type="ECO:0000313" key="6">
    <source>
        <dbReference type="Proteomes" id="UP000247551"/>
    </source>
</evidence>
<dbReference type="FunFam" id="3.30.70.270:FF:000001">
    <property type="entry name" value="Diguanylate cyclase domain protein"/>
    <property type="match status" value="1"/>
</dbReference>
<evidence type="ECO:0000256" key="1">
    <source>
        <dbReference type="ARBA" id="ARBA00001946"/>
    </source>
</evidence>
<sequence>MHGSIEFLKAVIDSIASQLAVIDSQGNIVYVNKSWCNFGTGSGQKKSSIEWDSINYLTVCDGSSGDDGFGADVAQGIRDLIKGETNEFQIEYPCHTPTEKRWFIMRCTPFDLDDERFIVIVHQDVSQRKLAEEAVERLARFDSLTDIHNRRAFDEHLEASWSEAIEGQLSLNLAMMDLDYFKRLNDFYGHQAGDDCLVQVAGLLKTLADKHGFFCARYGGEEFAMIWVGKPISSTLAECEAFLQGLYGLQIPQSYPANASYLTASIGLVELTPSKDITIEDAFRQADALLYQAKQEGRNKVVHCVLSEIHKPVKTTKITPIA</sequence>
<comment type="catalytic activity">
    <reaction evidence="3">
        <text>2 GTP = 3',3'-c-di-GMP + 2 diphosphate</text>
        <dbReference type="Rhea" id="RHEA:24898"/>
        <dbReference type="ChEBI" id="CHEBI:33019"/>
        <dbReference type="ChEBI" id="CHEBI:37565"/>
        <dbReference type="ChEBI" id="CHEBI:58805"/>
        <dbReference type="EC" id="2.7.7.65"/>
    </reaction>
</comment>
<dbReference type="Pfam" id="PF00990">
    <property type="entry name" value="GGDEF"/>
    <property type="match status" value="1"/>
</dbReference>
<dbReference type="PANTHER" id="PTHR45138:SF9">
    <property type="entry name" value="DIGUANYLATE CYCLASE DGCM-RELATED"/>
    <property type="match status" value="1"/>
</dbReference>
<dbReference type="InterPro" id="IPR000014">
    <property type="entry name" value="PAS"/>
</dbReference>
<evidence type="ECO:0000256" key="3">
    <source>
        <dbReference type="ARBA" id="ARBA00034247"/>
    </source>
</evidence>
<dbReference type="CDD" id="cd01949">
    <property type="entry name" value="GGDEF"/>
    <property type="match status" value="1"/>
</dbReference>
<dbReference type="InterPro" id="IPR029787">
    <property type="entry name" value="Nucleotide_cyclase"/>
</dbReference>
<dbReference type="InterPro" id="IPR043128">
    <property type="entry name" value="Rev_trsase/Diguanyl_cyclase"/>
</dbReference>
<dbReference type="NCBIfam" id="TIGR00254">
    <property type="entry name" value="GGDEF"/>
    <property type="match status" value="1"/>
</dbReference>
<dbReference type="GO" id="GO:0043709">
    <property type="term" value="P:cell adhesion involved in single-species biofilm formation"/>
    <property type="evidence" value="ECO:0007669"/>
    <property type="project" value="TreeGrafter"/>
</dbReference>
<dbReference type="EC" id="2.7.7.65" evidence="2"/>
<evidence type="ECO:0000313" key="5">
    <source>
        <dbReference type="EMBL" id="PYF84548.1"/>
    </source>
</evidence>
<proteinExistence type="predicted"/>
<evidence type="ECO:0000256" key="2">
    <source>
        <dbReference type="ARBA" id="ARBA00012528"/>
    </source>
</evidence>
<protein>
    <recommendedName>
        <fullName evidence="2">diguanylate cyclase</fullName>
        <ecNumber evidence="2">2.7.7.65</ecNumber>
    </recommendedName>
</protein>
<dbReference type="SMART" id="SM00267">
    <property type="entry name" value="GGDEF"/>
    <property type="match status" value="1"/>
</dbReference>
<gene>
    <name evidence="5" type="ORF">DFP75_101586</name>
</gene>
<name>A0A318VAK5_9GAMM</name>
<evidence type="ECO:0000259" key="4">
    <source>
        <dbReference type="PROSITE" id="PS50887"/>
    </source>
</evidence>
<dbReference type="InterPro" id="IPR013656">
    <property type="entry name" value="PAS_4"/>
</dbReference>
<dbReference type="InterPro" id="IPR050469">
    <property type="entry name" value="Diguanylate_Cyclase"/>
</dbReference>
<dbReference type="Gene3D" id="3.30.70.270">
    <property type="match status" value="1"/>
</dbReference>
<dbReference type="GO" id="GO:0052621">
    <property type="term" value="F:diguanylate cyclase activity"/>
    <property type="evidence" value="ECO:0007669"/>
    <property type="project" value="UniProtKB-EC"/>
</dbReference>
<comment type="cofactor">
    <cofactor evidence="1">
        <name>Mg(2+)</name>
        <dbReference type="ChEBI" id="CHEBI:18420"/>
    </cofactor>
</comment>
<dbReference type="RefSeq" id="WP_137169603.1">
    <property type="nucleotide sequence ID" value="NZ_QKLW01000001.1"/>
</dbReference>
<organism evidence="5 6">
    <name type="scientific">Marinomonas alcarazii</name>
    <dbReference type="NCBI Taxonomy" id="491949"/>
    <lineage>
        <taxon>Bacteria</taxon>
        <taxon>Pseudomonadati</taxon>
        <taxon>Pseudomonadota</taxon>
        <taxon>Gammaproteobacteria</taxon>
        <taxon>Oceanospirillales</taxon>
        <taxon>Oceanospirillaceae</taxon>
        <taxon>Marinomonas</taxon>
    </lineage>
</organism>
<dbReference type="Gene3D" id="3.30.450.20">
    <property type="entry name" value="PAS domain"/>
    <property type="match status" value="1"/>
</dbReference>
<reference evidence="5 6" key="1">
    <citation type="submission" date="2018-06" db="EMBL/GenBank/DDBJ databases">
        <title>Genomic Encyclopedia of Type Strains, Phase III (KMG-III): the genomes of soil and plant-associated and newly described type strains.</title>
        <authorList>
            <person name="Whitman W."/>
        </authorList>
    </citation>
    <scope>NUCLEOTIDE SEQUENCE [LARGE SCALE GENOMIC DNA]</scope>
    <source>
        <strain evidence="5 6">CECT 7730</strain>
    </source>
</reference>
<dbReference type="InterPro" id="IPR000160">
    <property type="entry name" value="GGDEF_dom"/>
</dbReference>